<accession>A0A8C8RXX9</accession>
<dbReference type="Proteomes" id="UP000694393">
    <property type="component" value="Unplaced"/>
</dbReference>
<sequence>MKLRRNVYGNTDSGEDLYYRFRHTYQGPHERLSDFVRRLEDLLQQVVRKEGIPTKHIDSVRLDQILRGTRQDGLMLWRLQLRERAPNPPPFHSLIREIREEEDRFSLADAVVPPKKAGNYTTAVLEVREETSSVALLESGSQVTILY</sequence>
<organism evidence="2 3">
    <name type="scientific">Pelusios castaneus</name>
    <name type="common">West African mud turtle</name>
    <dbReference type="NCBI Taxonomy" id="367368"/>
    <lineage>
        <taxon>Eukaryota</taxon>
        <taxon>Metazoa</taxon>
        <taxon>Chordata</taxon>
        <taxon>Craniata</taxon>
        <taxon>Vertebrata</taxon>
        <taxon>Euteleostomi</taxon>
        <taxon>Archelosauria</taxon>
        <taxon>Testudinata</taxon>
        <taxon>Testudines</taxon>
        <taxon>Pleurodira</taxon>
        <taxon>Pelomedusidae</taxon>
        <taxon>Pelusios</taxon>
    </lineage>
</organism>
<proteinExistence type="predicted"/>
<reference evidence="2" key="1">
    <citation type="submission" date="2025-08" db="UniProtKB">
        <authorList>
            <consortium name="Ensembl"/>
        </authorList>
    </citation>
    <scope>IDENTIFICATION</scope>
</reference>
<keyword evidence="3" id="KW-1185">Reference proteome</keyword>
<reference evidence="2" key="2">
    <citation type="submission" date="2025-09" db="UniProtKB">
        <authorList>
            <consortium name="Ensembl"/>
        </authorList>
    </citation>
    <scope>IDENTIFICATION</scope>
</reference>
<evidence type="ECO:0000313" key="2">
    <source>
        <dbReference type="Ensembl" id="ENSPCEP00000012861.1"/>
    </source>
</evidence>
<evidence type="ECO:0000259" key="1">
    <source>
        <dbReference type="Pfam" id="PF14893"/>
    </source>
</evidence>
<dbReference type="InterPro" id="IPR048270">
    <property type="entry name" value="PNMA_C"/>
</dbReference>
<protein>
    <recommendedName>
        <fullName evidence="1">Paraneoplastic antigen Ma-like C-terminal domain-containing protein</fullName>
    </recommendedName>
</protein>
<dbReference type="PANTHER" id="PTHR23095:SF51">
    <property type="entry name" value="PARANEOPLASTIC ANTIGEN MA1 HOMOLOG-RELATED"/>
    <property type="match status" value="1"/>
</dbReference>
<dbReference type="AlphaFoldDB" id="A0A8C8RXX9"/>
<dbReference type="PANTHER" id="PTHR23095">
    <property type="entry name" value="PARANEOPLASTIC ANTIGEN"/>
    <property type="match status" value="1"/>
</dbReference>
<feature type="domain" description="Paraneoplastic antigen Ma-like C-terminal" evidence="1">
    <location>
        <begin position="5"/>
        <end position="94"/>
    </location>
</feature>
<evidence type="ECO:0000313" key="3">
    <source>
        <dbReference type="Proteomes" id="UP000694393"/>
    </source>
</evidence>
<name>A0A8C8RXX9_9SAUR</name>
<dbReference type="Ensembl" id="ENSPCET00000013326.1">
    <property type="protein sequence ID" value="ENSPCEP00000012861.1"/>
    <property type="gene ID" value="ENSPCEG00000010193.1"/>
</dbReference>
<dbReference type="InterPro" id="IPR026523">
    <property type="entry name" value="PNMA"/>
</dbReference>
<dbReference type="Pfam" id="PF14893">
    <property type="entry name" value="PNMA"/>
    <property type="match status" value="1"/>
</dbReference>